<evidence type="ECO:0000313" key="2">
    <source>
        <dbReference type="Proteomes" id="UP000700334"/>
    </source>
</evidence>
<reference evidence="1" key="1">
    <citation type="journal article" date="2021" name="Evol. Appl.">
        <title>The genome of the Pyrenean desman and the effects of bottlenecks and inbreeding on the genomic landscape of an endangered species.</title>
        <authorList>
            <person name="Escoda L."/>
            <person name="Castresana J."/>
        </authorList>
    </citation>
    <scope>NUCLEOTIDE SEQUENCE</scope>
    <source>
        <strain evidence="1">IBE-C5619</strain>
    </source>
</reference>
<comment type="caution">
    <text evidence="1">The sequence shown here is derived from an EMBL/GenBank/DDBJ whole genome shotgun (WGS) entry which is preliminary data.</text>
</comment>
<accession>A0A8J6DJE0</accession>
<evidence type="ECO:0000313" key="1">
    <source>
        <dbReference type="EMBL" id="KAG8510336.1"/>
    </source>
</evidence>
<organism evidence="1 2">
    <name type="scientific">Galemys pyrenaicus</name>
    <name type="common">Iberian desman</name>
    <name type="synonym">Pyrenean desman</name>
    <dbReference type="NCBI Taxonomy" id="202257"/>
    <lineage>
        <taxon>Eukaryota</taxon>
        <taxon>Metazoa</taxon>
        <taxon>Chordata</taxon>
        <taxon>Craniata</taxon>
        <taxon>Vertebrata</taxon>
        <taxon>Euteleostomi</taxon>
        <taxon>Mammalia</taxon>
        <taxon>Eutheria</taxon>
        <taxon>Laurasiatheria</taxon>
        <taxon>Eulipotyphla</taxon>
        <taxon>Talpidae</taxon>
        <taxon>Galemys</taxon>
    </lineage>
</organism>
<dbReference type="Proteomes" id="UP000700334">
    <property type="component" value="Unassembled WGS sequence"/>
</dbReference>
<keyword evidence="2" id="KW-1185">Reference proteome</keyword>
<sequence length="215" mass="22880">MGRGCGTGNWERVLSSAPKISHCQKPPAYRYPFVTRDLPSGSGVDLTFGAPLPGNRLPPGSGSASLLLAQRTQRASDVIARRRQIRGPRESCFSPNSSTPPLVAGAAAVNRADPGQSPPWGGGWVRIAPGERRGRNGSREPWAAMAGSREHVRALRATRLVARWLGQKDGCARQARELWLGTARSGKGPCGQFGEQSRAPSAFAAIYSKGGIPCR</sequence>
<protein>
    <submittedName>
        <fullName evidence="1">Uncharacterized protein</fullName>
    </submittedName>
</protein>
<dbReference type="EMBL" id="JAGFMF010011878">
    <property type="protein sequence ID" value="KAG8510336.1"/>
    <property type="molecule type" value="Genomic_DNA"/>
</dbReference>
<proteinExistence type="predicted"/>
<dbReference type="AlphaFoldDB" id="A0A8J6DJE0"/>
<gene>
    <name evidence="1" type="ORF">J0S82_006224</name>
</gene>
<name>A0A8J6DJE0_GALPY</name>